<dbReference type="Proteomes" id="UP000198924">
    <property type="component" value="Unassembled WGS sequence"/>
</dbReference>
<sequence length="112" mass="12580">MVYVKRDESAKIVAVYDRPQADATEKLSINSTELVDYLTQSEKKEDSLSALSASDLSLIRVLEDLINTLIDKQVILFTDLPLAAREKLANREKVRDQLNSLEDLMSDDPGLL</sequence>
<name>A0A1I3YQ57_9GAMM</name>
<evidence type="ECO:0000313" key="1">
    <source>
        <dbReference type="EMBL" id="SFK33925.1"/>
    </source>
</evidence>
<evidence type="ECO:0008006" key="3">
    <source>
        <dbReference type="Google" id="ProtNLM"/>
    </source>
</evidence>
<proteinExistence type="predicted"/>
<accession>A0A1I3YQ57</accession>
<dbReference type="AlphaFoldDB" id="A0A1I3YQ57"/>
<dbReference type="EMBL" id="FOSH01000008">
    <property type="protein sequence ID" value="SFK33925.1"/>
    <property type="molecule type" value="Genomic_DNA"/>
</dbReference>
<reference evidence="2" key="1">
    <citation type="submission" date="2016-10" db="EMBL/GenBank/DDBJ databases">
        <authorList>
            <person name="Varghese N."/>
            <person name="Submissions S."/>
        </authorList>
    </citation>
    <scope>NUCLEOTIDE SEQUENCE [LARGE SCALE GENOMIC DNA]</scope>
    <source>
        <strain evidence="2">DSM 11578</strain>
    </source>
</reference>
<keyword evidence="2" id="KW-1185">Reference proteome</keyword>
<organism evidence="1 2">
    <name type="scientific">Methylophaga sulfidovorans</name>
    <dbReference type="NCBI Taxonomy" id="45496"/>
    <lineage>
        <taxon>Bacteria</taxon>
        <taxon>Pseudomonadati</taxon>
        <taxon>Pseudomonadota</taxon>
        <taxon>Gammaproteobacteria</taxon>
        <taxon>Thiotrichales</taxon>
        <taxon>Piscirickettsiaceae</taxon>
        <taxon>Methylophaga</taxon>
    </lineage>
</organism>
<dbReference type="RefSeq" id="WP_091713610.1">
    <property type="nucleotide sequence ID" value="NZ_FOSH01000008.1"/>
</dbReference>
<dbReference type="STRING" id="45496.SAMN04488079_108169"/>
<evidence type="ECO:0000313" key="2">
    <source>
        <dbReference type="Proteomes" id="UP000198924"/>
    </source>
</evidence>
<protein>
    <recommendedName>
        <fullName evidence="3">Tryptophan synthase subunit beta like protein</fullName>
    </recommendedName>
</protein>
<dbReference type="OrthoDB" id="8527830at2"/>
<gene>
    <name evidence="1" type="ORF">SAMN04488079_108169</name>
</gene>